<feature type="repeat" description="WD" evidence="12">
    <location>
        <begin position="1170"/>
        <end position="1205"/>
    </location>
</feature>
<evidence type="ECO:0000256" key="11">
    <source>
        <dbReference type="ARBA" id="ARBA00023242"/>
    </source>
</evidence>
<dbReference type="Pfam" id="PF08506">
    <property type="entry name" value="Cse1"/>
    <property type="match status" value="1"/>
</dbReference>
<dbReference type="FunFam" id="1.25.10.10:FF:000057">
    <property type="entry name" value="Exportin-2 isoform 1"/>
    <property type="match status" value="1"/>
</dbReference>
<evidence type="ECO:0000256" key="13">
    <source>
        <dbReference type="SAM" id="MobiDB-lite"/>
    </source>
</evidence>
<feature type="region of interest" description="Disordered" evidence="13">
    <location>
        <begin position="1502"/>
        <end position="1521"/>
    </location>
</feature>
<dbReference type="EMBL" id="DF836290">
    <property type="protein sequence ID" value="GAN00652.1"/>
    <property type="molecule type" value="Genomic_DNA"/>
</dbReference>
<dbReference type="CDD" id="cd00200">
    <property type="entry name" value="WD40"/>
    <property type="match status" value="1"/>
</dbReference>
<evidence type="ECO:0000313" key="15">
    <source>
        <dbReference type="EMBL" id="GAN00652.1"/>
    </source>
</evidence>
<keyword evidence="16" id="KW-1185">Reference proteome</keyword>
<keyword evidence="6" id="KW-0963">Cytoplasm</keyword>
<evidence type="ECO:0000256" key="3">
    <source>
        <dbReference type="ARBA" id="ARBA00007306"/>
    </source>
</evidence>
<dbReference type="PROSITE" id="PS50294">
    <property type="entry name" value="WD_REPEATS_REGION"/>
    <property type="match status" value="3"/>
</dbReference>
<evidence type="ECO:0000256" key="8">
    <source>
        <dbReference type="ARBA" id="ARBA00022737"/>
    </source>
</evidence>
<dbReference type="InterPro" id="IPR001494">
    <property type="entry name" value="Importin-beta_N"/>
</dbReference>
<dbReference type="Pfam" id="PF03378">
    <property type="entry name" value="CAS_CSE1"/>
    <property type="match status" value="1"/>
</dbReference>
<dbReference type="GO" id="GO:0005829">
    <property type="term" value="C:cytosol"/>
    <property type="evidence" value="ECO:0007669"/>
    <property type="project" value="TreeGrafter"/>
</dbReference>
<dbReference type="OrthoDB" id="3268246at2759"/>
<comment type="subcellular location">
    <subcellularLocation>
        <location evidence="2">Cytoplasm</location>
    </subcellularLocation>
    <subcellularLocation>
        <location evidence="1">Nucleus</location>
    </subcellularLocation>
</comment>
<feature type="repeat" description="WD" evidence="12">
    <location>
        <begin position="1069"/>
        <end position="1110"/>
    </location>
</feature>
<dbReference type="GO" id="GO:0005049">
    <property type="term" value="F:nuclear export signal receptor activity"/>
    <property type="evidence" value="ECO:0007669"/>
    <property type="project" value="TreeGrafter"/>
</dbReference>
<dbReference type="STRING" id="91626.A0A0C9MCI7"/>
<dbReference type="GO" id="GO:0006325">
    <property type="term" value="P:chromatin organization"/>
    <property type="evidence" value="ECO:0007669"/>
    <property type="project" value="UniProtKB-KW"/>
</dbReference>
<evidence type="ECO:0000256" key="7">
    <source>
        <dbReference type="ARBA" id="ARBA00022574"/>
    </source>
</evidence>
<dbReference type="InterPro" id="IPR015943">
    <property type="entry name" value="WD40/YVTN_repeat-like_dom_sf"/>
</dbReference>
<comment type="similarity">
    <text evidence="3">Belongs to the WD repeat HIR1 family.</text>
</comment>
<organism evidence="15">
    <name type="scientific">Mucor ambiguus</name>
    <dbReference type="NCBI Taxonomy" id="91626"/>
    <lineage>
        <taxon>Eukaryota</taxon>
        <taxon>Fungi</taxon>
        <taxon>Fungi incertae sedis</taxon>
        <taxon>Mucoromycota</taxon>
        <taxon>Mucoromycotina</taxon>
        <taxon>Mucoromycetes</taxon>
        <taxon>Mucorales</taxon>
        <taxon>Mucorineae</taxon>
        <taxon>Mucoraceae</taxon>
        <taxon>Mucor</taxon>
    </lineage>
</organism>
<evidence type="ECO:0000313" key="16">
    <source>
        <dbReference type="Proteomes" id="UP000053815"/>
    </source>
</evidence>
<dbReference type="Gene3D" id="1.25.10.10">
    <property type="entry name" value="Leucine-rich Repeat Variant"/>
    <property type="match status" value="1"/>
</dbReference>
<dbReference type="InterPro" id="IPR036322">
    <property type="entry name" value="WD40_repeat_dom_sf"/>
</dbReference>
<accession>A0A0C9MCI7</accession>
<reference evidence="15" key="1">
    <citation type="submission" date="2014-09" db="EMBL/GenBank/DDBJ databases">
        <title>Draft genome sequence of an oleaginous Mucoromycotina fungus Mucor ambiguus NBRC6742.</title>
        <authorList>
            <person name="Takeda I."/>
            <person name="Yamane N."/>
            <person name="Morita T."/>
            <person name="Tamano K."/>
            <person name="Machida M."/>
            <person name="Baker S."/>
            <person name="Koike H."/>
        </authorList>
    </citation>
    <scope>NUCLEOTIDE SEQUENCE</scope>
    <source>
        <strain evidence="15">NBRC 6742</strain>
    </source>
</reference>
<keyword evidence="5" id="KW-0813">Transport</keyword>
<dbReference type="InterPro" id="IPR013713">
    <property type="entry name" value="XPO2_central"/>
</dbReference>
<dbReference type="Pfam" id="PF03810">
    <property type="entry name" value="IBN_N"/>
    <property type="match status" value="1"/>
</dbReference>
<dbReference type="Proteomes" id="UP000053815">
    <property type="component" value="Unassembled WGS sequence"/>
</dbReference>
<evidence type="ECO:0000256" key="4">
    <source>
        <dbReference type="ARBA" id="ARBA00008669"/>
    </source>
</evidence>
<keyword evidence="10" id="KW-0653">Protein transport</keyword>
<dbReference type="GO" id="GO:0031267">
    <property type="term" value="F:small GTPase binding"/>
    <property type="evidence" value="ECO:0007669"/>
    <property type="project" value="InterPro"/>
</dbReference>
<dbReference type="PROSITE" id="PS50082">
    <property type="entry name" value="WD_REPEATS_2"/>
    <property type="match status" value="4"/>
</dbReference>
<feature type="repeat" description="WD" evidence="12">
    <location>
        <begin position="1001"/>
        <end position="1035"/>
    </location>
</feature>
<keyword evidence="8" id="KW-0677">Repeat</keyword>
<dbReference type="GO" id="GO:0005635">
    <property type="term" value="C:nuclear envelope"/>
    <property type="evidence" value="ECO:0007669"/>
    <property type="project" value="TreeGrafter"/>
</dbReference>
<protein>
    <submittedName>
        <fullName evidence="15">Importin-alpha export receptor</fullName>
    </submittedName>
</protein>
<dbReference type="SUPFAM" id="SSF48371">
    <property type="entry name" value="ARM repeat"/>
    <property type="match status" value="1"/>
</dbReference>
<evidence type="ECO:0000256" key="9">
    <source>
        <dbReference type="ARBA" id="ARBA00022853"/>
    </source>
</evidence>
<dbReference type="SMART" id="SM00320">
    <property type="entry name" value="WD40"/>
    <property type="match status" value="5"/>
</dbReference>
<dbReference type="InterPro" id="IPR055410">
    <property type="entry name" value="Beta-prop_CAF1B_HIR1"/>
</dbReference>
<feature type="domain" description="Importin N-terminal" evidence="14">
    <location>
        <begin position="27"/>
        <end position="102"/>
    </location>
</feature>
<dbReference type="InterPro" id="IPR016024">
    <property type="entry name" value="ARM-type_fold"/>
</dbReference>
<feature type="region of interest" description="Disordered" evidence="13">
    <location>
        <begin position="1443"/>
        <end position="1472"/>
    </location>
</feature>
<dbReference type="PANTHER" id="PTHR10997:SF8">
    <property type="entry name" value="EXPORTIN-2"/>
    <property type="match status" value="1"/>
</dbReference>
<evidence type="ECO:0000259" key="14">
    <source>
        <dbReference type="PROSITE" id="PS50166"/>
    </source>
</evidence>
<evidence type="ECO:0000256" key="1">
    <source>
        <dbReference type="ARBA" id="ARBA00004123"/>
    </source>
</evidence>
<sequence length="1521" mass="171181">MEINEQTYNALQQYLMQTLSPDTQKDAAHNLSQVEVQQGFPILLLKLISDESVDQTLRIAGAVYFKNYIKRHWVNDNEEEADKIAPQDRLEIKSQIVQLMITVPDKLQLQISDALSLIAESDFPAHWESLLPELISKLSPTDYRVNNGILGTAHSIFKRWRSAFRSDELFINIKYVLDMFCAPYMQLFQITDKLIEENANNPAALAVLARSLTLLIKIYYDLNCQDLPEFFEDNLTTFTGLFEKYLVYQNPHLVTDDEEEEGPLEQIKTGICFILELYTTRYEDAFPQLTAFVPIVINLLTSTNSESKYDTMVCKAFAVLTAIVKIERHAHMFADANALNTMCERIALPNISLRTVDEELFEDNPIEYIRRDLEGSDTDTRRRAAADFIRGLMERAEVQVTKIMTEYVNRYLQTYSTNPKANWKDKNTAIFLLVAIASRSSTSQQGVTKTNALVDVVDFFSNHVLCDLQSDVNTDIPILKVDAIKYVYTFRNQLTKEQLLLVFPLLVKHLESSDYVVYTYAAIAIERILFIRQGKTMMFTAVDIKPYAETLLSQLFRLIEQGQTPEKLSENDYLMRAVMRVIITSRQDMVPYVNVIMDKLTKILSIVSKNPSNPKFNHYVFESIGALIRFICPISEAALSEFENMCFGPFQTILSQEVQEFTPYVFQLLAQLLEQHQGVELTPAYIALLGPLLNPTLWEQGNIPALVRLLQAYLDKGVNSILAANQLEQILGIFQQKLIYSRQFDHYGMLLLNTVSTRVPINVLGNYLPALLSAVLKRLQSKKKGDTIQFDRFTRNFTLWMNLCFLLESFGGPDTIIKVYEQLQPGLFGQIMALFVLPDLSKLSKPLDRKIGGSGMARLLTGSDLMLQAPYVSQLWGQSLLAVLALFELPPAVEAEGLDELYTLDIEEGGYQTTFAKLATSNPVPQDPTSGLPAAPVYLAQQIMAMPADKRQIVKSLVSQSAEASQYLPKYFEQANISLDQFNKEMLAKTLEINWHDGQAIYSVDFSPDGSRYATAGADNSVRIWSIHKRSDSSSSSNSNMAIEERKQQHQSKKLVDSLPVNIDFLSELKRHSSPVNTVRFSPKGDLIASAGDDTSIIIWKLSAVKETTFGSDYSDYEKESWSVVNMFYGHTKEIYDLAWSPCGNYFITASIDNTARVWSLAEKACIHIFTDHTHYVQGVTWDPLGQYVATQSSDRSMAIYKYKSTANGKLVFGSVSRKFSRIDKGKIASNNTTLDDLAVAATGSFRLYHDENLVSFFRRLSFSPDGALLITPAGLNKPTVDANAQTSTDMDENGEELLNCAYIYPRNTMLKHPVAFIGNHPKPSIAIRWCPMLFKKRKDASSAFALPYRMVYATATQDSVYIYDTQQCRPICAISGMHFAPITDLAWSHDGSILMFSSADGYCSAAVFSQGELGTKYEKLPDYNAAEHDIEMMDIPDSTSAITTNTNMPQKRRVSASITTSTTSAPAATTTTTTTTMHQQTMTPSSSLLATPVMVEKTKKRRITPTLISTPLEQQQPPPS</sequence>
<dbReference type="GO" id="GO:0006606">
    <property type="term" value="P:protein import into nucleus"/>
    <property type="evidence" value="ECO:0007669"/>
    <property type="project" value="TreeGrafter"/>
</dbReference>
<dbReference type="SMART" id="SM00913">
    <property type="entry name" value="IBN_N"/>
    <property type="match status" value="1"/>
</dbReference>
<proteinExistence type="inferred from homology"/>
<dbReference type="SUPFAM" id="SSF50978">
    <property type="entry name" value="WD40 repeat-like"/>
    <property type="match status" value="1"/>
</dbReference>
<evidence type="ECO:0000256" key="6">
    <source>
        <dbReference type="ARBA" id="ARBA00022490"/>
    </source>
</evidence>
<evidence type="ECO:0000256" key="12">
    <source>
        <dbReference type="PROSITE-ProRule" id="PRU00221"/>
    </source>
</evidence>
<dbReference type="GO" id="GO:0006611">
    <property type="term" value="P:protein export from nucleus"/>
    <property type="evidence" value="ECO:0007669"/>
    <property type="project" value="TreeGrafter"/>
</dbReference>
<keyword evidence="7 12" id="KW-0853">WD repeat</keyword>
<feature type="compositionally biased region" description="Low complexity" evidence="13">
    <location>
        <begin position="1456"/>
        <end position="1472"/>
    </location>
</feature>
<dbReference type="InterPro" id="IPR005043">
    <property type="entry name" value="XPO2_C"/>
</dbReference>
<keyword evidence="15" id="KW-0675">Receptor</keyword>
<comment type="similarity">
    <text evidence="4">Belongs to the XPO2/CSE1 family.</text>
</comment>
<dbReference type="Gene3D" id="2.130.10.10">
    <property type="entry name" value="YVTN repeat-like/Quinoprotein amine dehydrogenase"/>
    <property type="match status" value="3"/>
</dbReference>
<evidence type="ECO:0000256" key="2">
    <source>
        <dbReference type="ARBA" id="ARBA00004496"/>
    </source>
</evidence>
<dbReference type="PANTHER" id="PTHR10997">
    <property type="entry name" value="IMPORTIN-7, 8, 11"/>
    <property type="match status" value="1"/>
</dbReference>
<dbReference type="Pfam" id="PF00400">
    <property type="entry name" value="WD40"/>
    <property type="match status" value="1"/>
</dbReference>
<dbReference type="InterPro" id="IPR001680">
    <property type="entry name" value="WD40_rpt"/>
</dbReference>
<keyword evidence="11" id="KW-0539">Nucleus</keyword>
<dbReference type="PROSITE" id="PS50166">
    <property type="entry name" value="IMPORTIN_B_NT"/>
    <property type="match status" value="1"/>
</dbReference>
<keyword evidence="9" id="KW-0156">Chromatin regulator</keyword>
<dbReference type="InterPro" id="IPR011989">
    <property type="entry name" value="ARM-like"/>
</dbReference>
<feature type="compositionally biased region" description="Polar residues" evidence="13">
    <location>
        <begin position="1507"/>
        <end position="1521"/>
    </location>
</feature>
<name>A0A0C9MCI7_9FUNG</name>
<gene>
    <name evidence="15" type="ORF">MAM1_0001c00074</name>
</gene>
<evidence type="ECO:0000256" key="10">
    <source>
        <dbReference type="ARBA" id="ARBA00022927"/>
    </source>
</evidence>
<dbReference type="Pfam" id="PF24105">
    <property type="entry name" value="Beta-prop_CAF1B_HIR1"/>
    <property type="match status" value="1"/>
</dbReference>
<feature type="region of interest" description="Disordered" evidence="13">
    <location>
        <begin position="1029"/>
        <end position="1053"/>
    </location>
</feature>
<feature type="repeat" description="WD" evidence="12">
    <location>
        <begin position="1128"/>
        <end position="1169"/>
    </location>
</feature>
<evidence type="ECO:0000256" key="5">
    <source>
        <dbReference type="ARBA" id="ARBA00022448"/>
    </source>
</evidence>